<evidence type="ECO:0000256" key="3">
    <source>
        <dbReference type="ARBA" id="ARBA00022741"/>
    </source>
</evidence>
<evidence type="ECO:0000313" key="7">
    <source>
        <dbReference type="Proteomes" id="UP001281761"/>
    </source>
</evidence>
<evidence type="ECO:0000259" key="5">
    <source>
        <dbReference type="SMART" id="SM00865"/>
    </source>
</evidence>
<dbReference type="Proteomes" id="UP001281761">
    <property type="component" value="Unassembled WGS sequence"/>
</dbReference>
<feature type="domain" description="Tubulin/FtsZ 2-layer sandwich" evidence="5">
    <location>
        <begin position="25"/>
        <end position="169"/>
    </location>
</feature>
<dbReference type="Pfam" id="PF03953">
    <property type="entry name" value="Tubulin_C"/>
    <property type="match status" value="1"/>
</dbReference>
<keyword evidence="3" id="KW-0547">Nucleotide-binding</keyword>
<comment type="caution">
    <text evidence="6">The sequence shown here is derived from an EMBL/GenBank/DDBJ whole genome shotgun (WGS) entry which is preliminary data.</text>
</comment>
<dbReference type="EMBL" id="JARBJD010000066">
    <property type="protein sequence ID" value="KAK2955542.1"/>
    <property type="molecule type" value="Genomic_DNA"/>
</dbReference>
<dbReference type="Gene3D" id="1.10.287.600">
    <property type="entry name" value="Helix hairpin bin"/>
    <property type="match status" value="1"/>
</dbReference>
<sequence>MDDLNHLLTQSISAITVDIRFDGNLHPTLADFQTNLVPYPRFPFVSISFAPINSFNRTCLQYSVEDLILSLPTPTNQLAKINHKTSKAIANTLSVRGDLIPKAVGAAYGKFKSQKLLTFVDWNQVGTKCGLNYRHPTRLPDSPLYSGQRSACMLTNTTGLRPIFSGIVEKFDEKFGRKEDLGRFLDDGAEETDFVEARESLSHLVAGYCEVDKDMEEEEELQDG</sequence>
<comment type="similarity">
    <text evidence="1">Belongs to the tubulin family.</text>
</comment>
<dbReference type="InterPro" id="IPR018316">
    <property type="entry name" value="Tubulin/FtsZ_2-layer-sand-dom"/>
</dbReference>
<dbReference type="InterPro" id="IPR008280">
    <property type="entry name" value="Tub_FtsZ_C"/>
</dbReference>
<evidence type="ECO:0000256" key="1">
    <source>
        <dbReference type="ARBA" id="ARBA00009636"/>
    </source>
</evidence>
<dbReference type="InterPro" id="IPR037103">
    <property type="entry name" value="Tubulin/FtsZ-like_C"/>
</dbReference>
<dbReference type="SMART" id="SM00865">
    <property type="entry name" value="Tubulin_C"/>
    <property type="match status" value="1"/>
</dbReference>
<name>A0ABQ9XVP1_9EUKA</name>
<keyword evidence="2" id="KW-0493">Microtubule</keyword>
<proteinExistence type="inferred from homology"/>
<organism evidence="6 7">
    <name type="scientific">Blattamonas nauphoetae</name>
    <dbReference type="NCBI Taxonomy" id="2049346"/>
    <lineage>
        <taxon>Eukaryota</taxon>
        <taxon>Metamonada</taxon>
        <taxon>Preaxostyla</taxon>
        <taxon>Oxymonadida</taxon>
        <taxon>Blattamonas</taxon>
    </lineage>
</organism>
<accession>A0ABQ9XVP1</accession>
<dbReference type="SUPFAM" id="SSF55307">
    <property type="entry name" value="Tubulin C-terminal domain-like"/>
    <property type="match status" value="1"/>
</dbReference>
<keyword evidence="4" id="KW-0342">GTP-binding</keyword>
<evidence type="ECO:0000313" key="6">
    <source>
        <dbReference type="EMBL" id="KAK2955542.1"/>
    </source>
</evidence>
<evidence type="ECO:0000256" key="2">
    <source>
        <dbReference type="ARBA" id="ARBA00022701"/>
    </source>
</evidence>
<dbReference type="InterPro" id="IPR036525">
    <property type="entry name" value="Tubulin/FtsZ_GTPase_sf"/>
</dbReference>
<dbReference type="InterPro" id="IPR000217">
    <property type="entry name" value="Tubulin"/>
</dbReference>
<dbReference type="PANTHER" id="PTHR11588">
    <property type="entry name" value="TUBULIN"/>
    <property type="match status" value="1"/>
</dbReference>
<dbReference type="Gene3D" id="3.40.50.1440">
    <property type="entry name" value="Tubulin/FtsZ, GTPase domain"/>
    <property type="match status" value="1"/>
</dbReference>
<keyword evidence="7" id="KW-1185">Reference proteome</keyword>
<protein>
    <submittedName>
        <fullName evidence="6">Tubulin alpha chain</fullName>
    </submittedName>
</protein>
<dbReference type="InterPro" id="IPR023123">
    <property type="entry name" value="Tubulin_C"/>
</dbReference>
<reference evidence="6 7" key="1">
    <citation type="journal article" date="2022" name="bioRxiv">
        <title>Genomics of Preaxostyla Flagellates Illuminates Evolutionary Transitions and the Path Towards Mitochondrial Loss.</title>
        <authorList>
            <person name="Novak L.V.F."/>
            <person name="Treitli S.C."/>
            <person name="Pyrih J."/>
            <person name="Halakuc P."/>
            <person name="Pipaliya S.V."/>
            <person name="Vacek V."/>
            <person name="Brzon O."/>
            <person name="Soukal P."/>
            <person name="Eme L."/>
            <person name="Dacks J.B."/>
            <person name="Karnkowska A."/>
            <person name="Elias M."/>
            <person name="Hampl V."/>
        </authorList>
    </citation>
    <scope>NUCLEOTIDE SEQUENCE [LARGE SCALE GENOMIC DNA]</scope>
    <source>
        <strain evidence="6">NAU3</strain>
        <tissue evidence="6">Gut</tissue>
    </source>
</reference>
<evidence type="ECO:0000256" key="4">
    <source>
        <dbReference type="ARBA" id="ARBA00023134"/>
    </source>
</evidence>
<dbReference type="Gene3D" id="3.30.1330.20">
    <property type="entry name" value="Tubulin/FtsZ, C-terminal domain"/>
    <property type="match status" value="1"/>
</dbReference>
<gene>
    <name evidence="6" type="ORF">BLNAU_9590</name>
</gene>